<keyword evidence="2" id="KW-1185">Reference proteome</keyword>
<proteinExistence type="predicted"/>
<accession>A0ACB7UFP4</accession>
<comment type="caution">
    <text evidence="1">The sequence shown here is derived from an EMBL/GenBank/DDBJ whole genome shotgun (WGS) entry which is preliminary data.</text>
</comment>
<evidence type="ECO:0000313" key="1">
    <source>
        <dbReference type="EMBL" id="KAH7659154.1"/>
    </source>
</evidence>
<protein>
    <submittedName>
        <fullName evidence="1">Zinc finger NHR/GATA-type protein</fullName>
    </submittedName>
</protein>
<evidence type="ECO:0000313" key="2">
    <source>
        <dbReference type="Proteomes" id="UP000827976"/>
    </source>
</evidence>
<gene>
    <name evidence="1" type="ORF">IHE45_16G013300</name>
</gene>
<dbReference type="EMBL" id="CM037026">
    <property type="protein sequence ID" value="KAH7659154.1"/>
    <property type="molecule type" value="Genomic_DNA"/>
</dbReference>
<dbReference type="Proteomes" id="UP000827976">
    <property type="component" value="Chromosome 16"/>
</dbReference>
<reference evidence="2" key="1">
    <citation type="journal article" date="2022" name="Nat. Commun.">
        <title>Chromosome evolution and the genetic basis of agronomically important traits in greater yam.</title>
        <authorList>
            <person name="Bredeson J.V."/>
            <person name="Lyons J.B."/>
            <person name="Oniyinde I.O."/>
            <person name="Okereke N.R."/>
            <person name="Kolade O."/>
            <person name="Nnabue I."/>
            <person name="Nwadili C.O."/>
            <person name="Hribova E."/>
            <person name="Parker M."/>
            <person name="Nwogha J."/>
            <person name="Shu S."/>
            <person name="Carlson J."/>
            <person name="Kariba R."/>
            <person name="Muthemba S."/>
            <person name="Knop K."/>
            <person name="Barton G.J."/>
            <person name="Sherwood A.V."/>
            <person name="Lopez-Montes A."/>
            <person name="Asiedu R."/>
            <person name="Jamnadass R."/>
            <person name="Muchugi A."/>
            <person name="Goodstein D."/>
            <person name="Egesi C.N."/>
            <person name="Featherston J."/>
            <person name="Asfaw A."/>
            <person name="Simpson G.G."/>
            <person name="Dolezel J."/>
            <person name="Hendre P.S."/>
            <person name="Van Deynze A."/>
            <person name="Kumar P.L."/>
            <person name="Obidiegwu J.E."/>
            <person name="Bhattacharjee R."/>
            <person name="Rokhsar D.S."/>
        </authorList>
    </citation>
    <scope>NUCLEOTIDE SEQUENCE [LARGE SCALE GENOMIC DNA]</scope>
    <source>
        <strain evidence="2">cv. TDa95/00328</strain>
    </source>
</reference>
<organism evidence="1 2">
    <name type="scientific">Dioscorea alata</name>
    <name type="common">Purple yam</name>
    <dbReference type="NCBI Taxonomy" id="55571"/>
    <lineage>
        <taxon>Eukaryota</taxon>
        <taxon>Viridiplantae</taxon>
        <taxon>Streptophyta</taxon>
        <taxon>Embryophyta</taxon>
        <taxon>Tracheophyta</taxon>
        <taxon>Spermatophyta</taxon>
        <taxon>Magnoliopsida</taxon>
        <taxon>Liliopsida</taxon>
        <taxon>Dioscoreales</taxon>
        <taxon>Dioscoreaceae</taxon>
        <taxon>Dioscorea</taxon>
    </lineage>
</organism>
<name>A0ACB7UFP4_DIOAL</name>
<sequence>MGDHHDLGLALWARSGGASSSVTKKALVERDLLGLMEETNYQNSGVDVALTLRVTDPSPGIKKCMFCSDTATPLWRNGPDGPKTLCNACGIRHRKEVNKIITDLTLGPTPPPQRASGGGGKVARKKK</sequence>